<sequence length="200" mass="23039">MKNLELFEKRFSCRNFKNEKIKNEDLNFILKAGVMSPSSLGLEPWRFLVVQDEKSKEEIAKIANNQNHVKEASAIIAIVSRLDFTEYFEDKLKARNLSKEELEKRLKTYSPFLQNMNENQKLAYAREQAFIALGSMLYAATLLDVGTCTIGGFDKNALDTYFKLDIKKEQSTVLIALGYKKDSQIPKKARFSFDEVVKFL</sequence>
<reference evidence="5" key="1">
    <citation type="submission" date="2024-05" db="EMBL/GenBank/DDBJ databases">
        <title>Campylobacter coli isolated from environmental waters in Slovenia.</title>
        <authorList>
            <person name="Zautner A.E."/>
            <person name="Bunk B."/>
            <person name="Riedel T."/>
            <person name="Sproeer C."/>
        </authorList>
    </citation>
    <scope>NUCLEOTIDE SEQUENCE</scope>
    <source>
        <strain evidence="5">CCS1377</strain>
    </source>
</reference>
<name>A0AAU7E4Y9_9BACT</name>
<accession>A0AAU7E4Y9</accession>
<dbReference type="Pfam" id="PF00881">
    <property type="entry name" value="Nitroreductase"/>
    <property type="match status" value="1"/>
</dbReference>
<gene>
    <name evidence="5" type="ORF">AAH949_05535</name>
</gene>
<comment type="similarity">
    <text evidence="1">Belongs to the nitroreductase family.</text>
</comment>
<evidence type="ECO:0000256" key="2">
    <source>
        <dbReference type="ARBA" id="ARBA00022857"/>
    </source>
</evidence>
<dbReference type="InterPro" id="IPR033878">
    <property type="entry name" value="NfsB-like"/>
</dbReference>
<dbReference type="EMBL" id="CP155620">
    <property type="protein sequence ID" value="XBJ28569.1"/>
    <property type="molecule type" value="Genomic_DNA"/>
</dbReference>
<organism evidence="5">
    <name type="scientific">Campylobacter sp. CCS1377</name>
    <dbReference type="NCBI Taxonomy" id="3158229"/>
    <lineage>
        <taxon>Bacteria</taxon>
        <taxon>Pseudomonadati</taxon>
        <taxon>Campylobacterota</taxon>
        <taxon>Epsilonproteobacteria</taxon>
        <taxon>Campylobacterales</taxon>
        <taxon>Campylobacteraceae</taxon>
        <taxon>Campylobacter</taxon>
    </lineage>
</organism>
<evidence type="ECO:0000313" key="5">
    <source>
        <dbReference type="EMBL" id="XBJ28569.1"/>
    </source>
</evidence>
<dbReference type="CDD" id="cd02149">
    <property type="entry name" value="NfsB-like"/>
    <property type="match status" value="1"/>
</dbReference>
<evidence type="ECO:0000259" key="4">
    <source>
        <dbReference type="Pfam" id="PF00881"/>
    </source>
</evidence>
<dbReference type="InterPro" id="IPR000415">
    <property type="entry name" value="Nitroreductase-like"/>
</dbReference>
<feature type="domain" description="Nitroreductase" evidence="4">
    <location>
        <begin position="9"/>
        <end position="179"/>
    </location>
</feature>
<dbReference type="AlphaFoldDB" id="A0AAU7E4Y9"/>
<keyword evidence="3" id="KW-0560">Oxidoreductase</keyword>
<keyword evidence="2" id="KW-0521">NADP</keyword>
<dbReference type="SUPFAM" id="SSF55469">
    <property type="entry name" value="FMN-dependent nitroreductase-like"/>
    <property type="match status" value="1"/>
</dbReference>
<dbReference type="InterPro" id="IPR029479">
    <property type="entry name" value="Nitroreductase"/>
</dbReference>
<dbReference type="RefSeq" id="WP_348518173.1">
    <property type="nucleotide sequence ID" value="NZ_CP155620.1"/>
</dbReference>
<dbReference type="GO" id="GO:0016491">
    <property type="term" value="F:oxidoreductase activity"/>
    <property type="evidence" value="ECO:0007669"/>
    <property type="project" value="UniProtKB-KW"/>
</dbReference>
<dbReference type="PANTHER" id="PTHR43673:SF10">
    <property type="entry name" value="NADH DEHYDROGENASE_NAD(P)H NITROREDUCTASE XCC3605-RELATED"/>
    <property type="match status" value="1"/>
</dbReference>
<proteinExistence type="inferred from homology"/>
<evidence type="ECO:0000256" key="1">
    <source>
        <dbReference type="ARBA" id="ARBA00007118"/>
    </source>
</evidence>
<protein>
    <submittedName>
        <fullName evidence="5">NAD(P)H-dependent oxidoreductase</fullName>
    </submittedName>
</protein>
<dbReference type="PANTHER" id="PTHR43673">
    <property type="entry name" value="NAD(P)H NITROREDUCTASE YDGI-RELATED"/>
    <property type="match status" value="1"/>
</dbReference>
<evidence type="ECO:0000256" key="3">
    <source>
        <dbReference type="ARBA" id="ARBA00023002"/>
    </source>
</evidence>
<dbReference type="Gene3D" id="3.40.109.10">
    <property type="entry name" value="NADH Oxidase"/>
    <property type="match status" value="1"/>
</dbReference>